<dbReference type="AlphaFoldDB" id="A0A0F9PQY7"/>
<accession>A0A0F9PQY7</accession>
<name>A0A0F9PQY7_9ZZZZ</name>
<comment type="caution">
    <text evidence="1">The sequence shown here is derived from an EMBL/GenBank/DDBJ whole genome shotgun (WGS) entry which is preliminary data.</text>
</comment>
<sequence>MADEIRHVTEEQWASVDKLVTELLHEPYLLGEFPHMSGEKGAKVVKYSRAVDVKINETGDKFKYDIKNLPNRIWNSKPVVRKSIPIKIDHQDNDLSSKLGMQSLLVQEELEANKEMYDLISEVIYHGKPLEVPGSEGMVNFTDISSHSAAAAWTTAKNFAADLETAIASMRAAHIRPPYDLIVTPGILSELRGNYIDNIGNEWAEWKKVYMPNLIANVWDTDAITTDGSGNQVALATNTQCFLLIKNDPTVFYIVETEGIGRKNLPTKEFEEDITYLKIWGGCFIPKNVDGIYLCYSGDSGTAY</sequence>
<dbReference type="EMBL" id="LAZR01005028">
    <property type="protein sequence ID" value="KKN03481.1"/>
    <property type="molecule type" value="Genomic_DNA"/>
</dbReference>
<gene>
    <name evidence="1" type="ORF">LCGC14_1107230</name>
</gene>
<dbReference type="InterPro" id="IPR007544">
    <property type="entry name" value="ENCAP"/>
</dbReference>
<evidence type="ECO:0008006" key="2">
    <source>
        <dbReference type="Google" id="ProtNLM"/>
    </source>
</evidence>
<evidence type="ECO:0000313" key="1">
    <source>
        <dbReference type="EMBL" id="KKN03481.1"/>
    </source>
</evidence>
<organism evidence="1">
    <name type="scientific">marine sediment metagenome</name>
    <dbReference type="NCBI Taxonomy" id="412755"/>
    <lineage>
        <taxon>unclassified sequences</taxon>
        <taxon>metagenomes</taxon>
        <taxon>ecological metagenomes</taxon>
    </lineage>
</organism>
<dbReference type="Pfam" id="PF04454">
    <property type="entry name" value="Linocin_M18"/>
    <property type="match status" value="1"/>
</dbReference>
<reference evidence="1" key="1">
    <citation type="journal article" date="2015" name="Nature">
        <title>Complex archaea that bridge the gap between prokaryotes and eukaryotes.</title>
        <authorList>
            <person name="Spang A."/>
            <person name="Saw J.H."/>
            <person name="Jorgensen S.L."/>
            <person name="Zaremba-Niedzwiedzka K."/>
            <person name="Martijn J."/>
            <person name="Lind A.E."/>
            <person name="van Eijk R."/>
            <person name="Schleper C."/>
            <person name="Guy L."/>
            <person name="Ettema T.J."/>
        </authorList>
    </citation>
    <scope>NUCLEOTIDE SEQUENCE</scope>
</reference>
<proteinExistence type="predicted"/>
<protein>
    <recommendedName>
        <fullName evidence="2">Capsid protein</fullName>
    </recommendedName>
</protein>